<proteinExistence type="predicted"/>
<comment type="caution">
    <text evidence="2">The sequence shown here is derived from an EMBL/GenBank/DDBJ whole genome shotgun (WGS) entry which is preliminary data.</text>
</comment>
<evidence type="ECO:0000259" key="1">
    <source>
        <dbReference type="SMART" id="SM00479"/>
    </source>
</evidence>
<dbReference type="InterPro" id="IPR036397">
    <property type="entry name" value="RNaseH_sf"/>
</dbReference>
<dbReference type="GO" id="GO:0045004">
    <property type="term" value="P:DNA replication proofreading"/>
    <property type="evidence" value="ECO:0007669"/>
    <property type="project" value="TreeGrafter"/>
</dbReference>
<dbReference type="RefSeq" id="WP_095720706.1">
    <property type="nucleotide sequence ID" value="NZ_NTFS01000035.1"/>
</dbReference>
<dbReference type="PANTHER" id="PTHR30231">
    <property type="entry name" value="DNA POLYMERASE III SUBUNIT EPSILON"/>
    <property type="match status" value="1"/>
</dbReference>
<dbReference type="PANTHER" id="PTHR30231:SF41">
    <property type="entry name" value="DNA POLYMERASE III SUBUNIT EPSILON"/>
    <property type="match status" value="1"/>
</dbReference>
<keyword evidence="3" id="KW-1185">Reference proteome</keyword>
<dbReference type="SMART" id="SM00479">
    <property type="entry name" value="EXOIII"/>
    <property type="match status" value="1"/>
</dbReference>
<accession>A0A2A2TN21</accession>
<dbReference type="InterPro" id="IPR013520">
    <property type="entry name" value="Ribonucl_H"/>
</dbReference>
<organism evidence="2 3">
    <name type="scientific">Brunnivagina elsteri CCALA 953</name>
    <dbReference type="NCBI Taxonomy" id="987040"/>
    <lineage>
        <taxon>Bacteria</taxon>
        <taxon>Bacillati</taxon>
        <taxon>Cyanobacteriota</taxon>
        <taxon>Cyanophyceae</taxon>
        <taxon>Nostocales</taxon>
        <taxon>Calotrichaceae</taxon>
        <taxon>Brunnivagina</taxon>
    </lineage>
</organism>
<dbReference type="AlphaFoldDB" id="A0A2A2TN21"/>
<dbReference type="InterPro" id="IPR012337">
    <property type="entry name" value="RNaseH-like_sf"/>
</dbReference>
<sequence>MRCANPGTDVSKDRIVQIAVLKVFPDDSEVIKKRLINPTIPIPVEASNVHGIHDEDVVNEPTFQKIAQGLLDFIGDSDLAGYNSNKFDLPLLMTEFSRCEIDFNLEGRHTIDVQSIFFKMEPRTLKAAYKFYCGKDLVGAHDAENDICATYEVLKAQIERYENVAYEEQDGKIIYPVKNDLEILSKFTPSNLLDPTNKIIYDEQQREIFNFGKHQGKSLVEVFREDPSYYDWMMKKDFSIFTKKVIKRVWESIHPLSDLDY</sequence>
<dbReference type="InterPro" id="IPR046768">
    <property type="entry name" value="ExoX-like_C"/>
</dbReference>
<dbReference type="GO" id="GO:0008408">
    <property type="term" value="F:3'-5' exonuclease activity"/>
    <property type="evidence" value="ECO:0007669"/>
    <property type="project" value="TreeGrafter"/>
</dbReference>
<evidence type="ECO:0000313" key="2">
    <source>
        <dbReference type="EMBL" id="PAX59807.1"/>
    </source>
</evidence>
<dbReference type="SUPFAM" id="SSF53098">
    <property type="entry name" value="Ribonuclease H-like"/>
    <property type="match status" value="1"/>
</dbReference>
<feature type="domain" description="Exonuclease" evidence="1">
    <location>
        <begin position="7"/>
        <end position="163"/>
    </location>
</feature>
<dbReference type="OrthoDB" id="9804290at2"/>
<dbReference type="GO" id="GO:0003676">
    <property type="term" value="F:nucleic acid binding"/>
    <property type="evidence" value="ECO:0007669"/>
    <property type="project" value="InterPro"/>
</dbReference>
<evidence type="ECO:0000313" key="3">
    <source>
        <dbReference type="Proteomes" id="UP000218238"/>
    </source>
</evidence>
<dbReference type="GO" id="GO:0005829">
    <property type="term" value="C:cytosol"/>
    <property type="evidence" value="ECO:0007669"/>
    <property type="project" value="TreeGrafter"/>
</dbReference>
<dbReference type="Gene3D" id="3.30.420.10">
    <property type="entry name" value="Ribonuclease H-like superfamily/Ribonuclease H"/>
    <property type="match status" value="1"/>
</dbReference>
<dbReference type="Pfam" id="PF00929">
    <property type="entry name" value="RNase_T"/>
    <property type="match status" value="1"/>
</dbReference>
<reference evidence="2 3" key="1">
    <citation type="submission" date="2017-08" db="EMBL/GenBank/DDBJ databases">
        <title>Draft genome sequence of filamentous cyanobacterium Calothrix elsteri CCALA 953.</title>
        <authorList>
            <person name="Gagunashvili A.N."/>
            <person name="Elster J."/>
            <person name="Andresson O.S."/>
        </authorList>
    </citation>
    <scope>NUCLEOTIDE SEQUENCE [LARGE SCALE GENOMIC DNA]</scope>
    <source>
        <strain evidence="2 3">CCALA 953</strain>
    </source>
</reference>
<gene>
    <name evidence="2" type="ORF">CK510_05385</name>
</gene>
<dbReference type="Pfam" id="PF20600">
    <property type="entry name" value="ExoX-like_C"/>
    <property type="match status" value="1"/>
</dbReference>
<dbReference type="CDD" id="cd06127">
    <property type="entry name" value="DEDDh"/>
    <property type="match status" value="1"/>
</dbReference>
<protein>
    <submittedName>
        <fullName evidence="2">DNA polymerase III subunit epsilon</fullName>
    </submittedName>
</protein>
<dbReference type="Proteomes" id="UP000218238">
    <property type="component" value="Unassembled WGS sequence"/>
</dbReference>
<name>A0A2A2TN21_9CYAN</name>
<dbReference type="EMBL" id="NTFS01000035">
    <property type="protein sequence ID" value="PAX59807.1"/>
    <property type="molecule type" value="Genomic_DNA"/>
</dbReference>